<feature type="compositionally biased region" description="Polar residues" evidence="1">
    <location>
        <begin position="226"/>
        <end position="240"/>
    </location>
</feature>
<sequence>MHMKCYKCKEPTTCVALGAPVPLEMLGARLETYISKAAINTIRLCLRKLPVELVCNIVEEIQSDYKKHLELWQAANKCCQNNCECVDVYLEEHWKNVESLMARTGQRDYYINAFRKRQQAFEKDFGLEIRFDVHRNTQFGIHRERRRQRQHRIILAHIVFPIQRATMLYSEDDLSILSSMIIGPMPEPTLDQIERFQAALNTLRLQPTLHDLQKGQVFPEELEASAPSSTGCGPANSHSYPSEEDHQPP</sequence>
<evidence type="ECO:0000313" key="3">
    <source>
        <dbReference type="EMBL" id="AUW31413.1"/>
    </source>
</evidence>
<reference evidence="2" key="1">
    <citation type="submission" date="2016-05" db="EMBL/GenBank/DDBJ databases">
        <title>Lichen genome sequencing reveals its rich biosynthetic potential.</title>
        <authorList>
            <person name="Bertrand R.L."/>
            <person name="Abdel-Hameed M."/>
            <person name="Sorensen J.L."/>
        </authorList>
    </citation>
    <scope>NUCLEOTIDE SEQUENCE</scope>
</reference>
<accession>A0A1Z1C4K2</accession>
<name>A0A1Z1C4K2_CLAUC</name>
<organism evidence="2">
    <name type="scientific">Cladonia uncialis subsp. uncialis</name>
    <dbReference type="NCBI Taxonomy" id="180999"/>
    <lineage>
        <taxon>Eukaryota</taxon>
        <taxon>Fungi</taxon>
        <taxon>Dikarya</taxon>
        <taxon>Ascomycota</taxon>
        <taxon>Pezizomycotina</taxon>
        <taxon>Lecanoromycetes</taxon>
        <taxon>OSLEUM clade</taxon>
        <taxon>Lecanoromycetidae</taxon>
        <taxon>Lecanorales</taxon>
        <taxon>Lecanorineae</taxon>
        <taxon>Cladoniaceae</taxon>
        <taxon>Cladonia</taxon>
    </lineage>
</organism>
<feature type="region of interest" description="Disordered" evidence="1">
    <location>
        <begin position="220"/>
        <end position="249"/>
    </location>
</feature>
<dbReference type="EMBL" id="MG777514">
    <property type="protein sequence ID" value="AUW31413.1"/>
    <property type="molecule type" value="Genomic_DNA"/>
</dbReference>
<reference evidence="3" key="2">
    <citation type="submission" date="2017-12" db="EMBL/GenBank/DDBJ databases">
        <title>Genome Sequencing Reveals a Rich Biosynthetic Potential.</title>
        <authorList>
            <person name="Bertrand R.L."/>
            <person name="Abdel-Hameed M.E."/>
            <person name="Sorensen J.L."/>
        </authorList>
    </citation>
    <scope>NUCLEOTIDE SEQUENCE</scope>
</reference>
<protein>
    <submittedName>
        <fullName evidence="2">Uncharacterized protein</fullName>
    </submittedName>
</protein>
<dbReference type="AlphaFoldDB" id="A0A1Z1C4K2"/>
<evidence type="ECO:0000256" key="1">
    <source>
        <dbReference type="SAM" id="MobiDB-lite"/>
    </source>
</evidence>
<evidence type="ECO:0000313" key="2">
    <source>
        <dbReference type="EMBL" id="ANM86510.1"/>
    </source>
</evidence>
<dbReference type="EMBL" id="KX264269">
    <property type="protein sequence ID" value="ANM86510.1"/>
    <property type="molecule type" value="Genomic_DNA"/>
</dbReference>
<proteinExistence type="predicted"/>